<keyword evidence="1" id="KW-0472">Membrane</keyword>
<dbReference type="Pfam" id="PF13188">
    <property type="entry name" value="PAS_8"/>
    <property type="match status" value="1"/>
</dbReference>
<evidence type="ECO:0000259" key="3">
    <source>
        <dbReference type="PROSITE" id="PS50113"/>
    </source>
</evidence>
<feature type="domain" description="PAC" evidence="3">
    <location>
        <begin position="325"/>
        <end position="377"/>
    </location>
</feature>
<dbReference type="EMBL" id="CP018800">
    <property type="protein sequence ID" value="ATX82211.1"/>
    <property type="molecule type" value="Genomic_DNA"/>
</dbReference>
<feature type="transmembrane region" description="Helical" evidence="1">
    <location>
        <begin position="12"/>
        <end position="33"/>
    </location>
</feature>
<dbReference type="InterPro" id="IPR035965">
    <property type="entry name" value="PAS-like_dom_sf"/>
</dbReference>
<proteinExistence type="predicted"/>
<evidence type="ECO:0000259" key="2">
    <source>
        <dbReference type="PROSITE" id="PS50112"/>
    </source>
</evidence>
<dbReference type="SMART" id="SM00091">
    <property type="entry name" value="PAS"/>
    <property type="match status" value="3"/>
</dbReference>
<feature type="domain" description="PAC" evidence="3">
    <location>
        <begin position="452"/>
        <end position="505"/>
    </location>
</feature>
<sequence>MSDSTEVTRFRPNRWVAILMFIWTLLVMVSLVWNLDDVEEKANEEARVHLKALFNQDIVYRRWNAGHGGVYVPVSDNAQPNPYLSHIPDRDVTTTDGKQLTLMNPAYMTRQVHEILRKQKGRRGHITSLNPINPLNAPDAWEIAALKRFEAGEVSSFSKQPMDDGKEYYRYMERMLVEKPCLKCHEAQGYKVGDVRGGISVSIPVEEAILMFEDDTSGLISGHLALWVFGLAALLIGGRRQSRAEERVLQEKYFSDSLVETAQTIVLVLNPDATIRYINPYMEMLSGFKQSEVEGKDWFDTFLLKRDWSEVRAKFSSAIADQQTRGNVNPIVTKDGREILIEWYDRTLKDQDDRVIGLLATGQDVTQRKQSEQELNSSRSLLNGIIENIPAMIFLKRASDLRFELFNKAGEELLGYDRNDLIGKSDYDFFDKEQADFFVAKDREVLASHRVLVIDEELVTAASGEEKILNTFKVGLYAADGTPTHLLGISLDITNRIKTERALQESEKRFRDTFDHAAVGIAHVATDGRWLKINQRLCEMLGYSHDELLKMTFQDITYPDDLNLDLDYVEKMLNKEISNYSMEKRYIYVKTGRFFGSILP</sequence>
<dbReference type="PROSITE" id="PS50112">
    <property type="entry name" value="PAS"/>
    <property type="match status" value="3"/>
</dbReference>
<dbReference type="SUPFAM" id="SSF55785">
    <property type="entry name" value="PYP-like sensor domain (PAS domain)"/>
    <property type="match status" value="3"/>
</dbReference>
<dbReference type="OrthoDB" id="9816273at2"/>
<evidence type="ECO:0000313" key="4">
    <source>
        <dbReference type="EMBL" id="ATX82211.1"/>
    </source>
</evidence>
<name>A0A2K8L8K7_9PROT</name>
<dbReference type="NCBIfam" id="TIGR00229">
    <property type="entry name" value="sensory_box"/>
    <property type="match status" value="3"/>
</dbReference>
<dbReference type="Gene3D" id="3.30.450.20">
    <property type="entry name" value="PAS domain"/>
    <property type="match status" value="3"/>
</dbReference>
<keyword evidence="1" id="KW-0812">Transmembrane</keyword>
<dbReference type="InterPro" id="IPR013656">
    <property type="entry name" value="PAS_4"/>
</dbReference>
<dbReference type="InterPro" id="IPR052155">
    <property type="entry name" value="Biofilm_reg_signaling"/>
</dbReference>
<dbReference type="Gene3D" id="3.30.450.290">
    <property type="match status" value="1"/>
</dbReference>
<feature type="domain" description="PAS" evidence="2">
    <location>
        <begin position="506"/>
        <end position="576"/>
    </location>
</feature>
<evidence type="ECO:0000256" key="1">
    <source>
        <dbReference type="SAM" id="Phobius"/>
    </source>
</evidence>
<dbReference type="AlphaFoldDB" id="A0A2K8L8K7"/>
<evidence type="ECO:0000313" key="5">
    <source>
        <dbReference type="Proteomes" id="UP000231637"/>
    </source>
</evidence>
<dbReference type="PANTHER" id="PTHR44757:SF2">
    <property type="entry name" value="BIOFILM ARCHITECTURE MAINTENANCE PROTEIN MBAA"/>
    <property type="match status" value="1"/>
</dbReference>
<gene>
    <name evidence="4" type="ORF">Ga0123462_1348</name>
</gene>
<dbReference type="InterPro" id="IPR000014">
    <property type="entry name" value="PAS"/>
</dbReference>
<protein>
    <submittedName>
        <fullName evidence="4">PAS domain S-box-containing protein</fullName>
    </submittedName>
</protein>
<dbReference type="PANTHER" id="PTHR44757">
    <property type="entry name" value="DIGUANYLATE CYCLASE DGCP"/>
    <property type="match status" value="1"/>
</dbReference>
<dbReference type="KEGG" id="mfn:Ga0123462_1348"/>
<keyword evidence="5" id="KW-1185">Reference proteome</keyword>
<reference evidence="4 5" key="1">
    <citation type="submission" date="2016-12" db="EMBL/GenBank/DDBJ databases">
        <title>Isolation and genomic insights into novel planktonic Zetaproteobacteria from stratified waters of the Chesapeake Bay.</title>
        <authorList>
            <person name="McAllister S.M."/>
            <person name="Kato S."/>
            <person name="Chan C.S."/>
            <person name="Chiu B.K."/>
            <person name="Field E.K."/>
        </authorList>
    </citation>
    <scope>NUCLEOTIDE SEQUENCE [LARGE SCALE GENOMIC DNA]</scope>
    <source>
        <strain evidence="4 5">CP-8</strain>
    </source>
</reference>
<keyword evidence="1" id="KW-1133">Transmembrane helix</keyword>
<dbReference type="InterPro" id="IPR000700">
    <property type="entry name" value="PAS-assoc_C"/>
</dbReference>
<dbReference type="PROSITE" id="PS50113">
    <property type="entry name" value="PAC"/>
    <property type="match status" value="2"/>
</dbReference>
<accession>A0A2K8L8K7</accession>
<dbReference type="Pfam" id="PF11845">
    <property type="entry name" value="Tll0287-like"/>
    <property type="match status" value="1"/>
</dbReference>
<dbReference type="InterPro" id="IPR021796">
    <property type="entry name" value="Tll0287-like_dom"/>
</dbReference>
<dbReference type="Pfam" id="PF08448">
    <property type="entry name" value="PAS_4"/>
    <property type="match status" value="2"/>
</dbReference>
<dbReference type="Proteomes" id="UP000231637">
    <property type="component" value="Chromosome"/>
</dbReference>
<feature type="domain" description="PAS" evidence="2">
    <location>
        <begin position="378"/>
        <end position="449"/>
    </location>
</feature>
<organism evidence="4 5">
    <name type="scientific">Mariprofundus ferrinatatus</name>
    <dbReference type="NCBI Taxonomy" id="1921087"/>
    <lineage>
        <taxon>Bacteria</taxon>
        <taxon>Pseudomonadati</taxon>
        <taxon>Pseudomonadota</taxon>
        <taxon>Candidatius Mariprofundia</taxon>
        <taxon>Mariprofundales</taxon>
        <taxon>Mariprofundaceae</taxon>
        <taxon>Mariprofundus</taxon>
    </lineage>
</organism>
<feature type="domain" description="PAS" evidence="2">
    <location>
        <begin position="258"/>
        <end position="322"/>
    </location>
</feature>
<dbReference type="CDD" id="cd00130">
    <property type="entry name" value="PAS"/>
    <property type="match status" value="3"/>
</dbReference>